<accession>A0A2U2N9K2</accession>
<keyword evidence="9" id="KW-1185">Reference proteome</keyword>
<evidence type="ECO:0000256" key="2">
    <source>
        <dbReference type="ARBA" id="ARBA00022692"/>
    </source>
</evidence>
<evidence type="ECO:0000256" key="6">
    <source>
        <dbReference type="SAM" id="Phobius"/>
    </source>
</evidence>
<dbReference type="PANTHER" id="PTHR31566:SF0">
    <property type="entry name" value="CYTOCHROME C BIOGENESIS PROTEIN CCS1, CHLOROPLASTIC"/>
    <property type="match status" value="1"/>
</dbReference>
<reference evidence="8 9" key="1">
    <citation type="submission" date="2018-05" db="EMBL/GenBank/DDBJ databases">
        <title>Spiribacter halobius sp. nov., a moderately halophilic bacterium isolated from marine solar saltern.</title>
        <authorList>
            <person name="Zheng W.-S."/>
            <person name="Lu D.-C."/>
            <person name="Du Z.-J."/>
        </authorList>
    </citation>
    <scope>NUCLEOTIDE SEQUENCE [LARGE SCALE GENOMIC DNA]</scope>
    <source>
        <strain evidence="8 9">E85</strain>
    </source>
</reference>
<keyword evidence="4 6" id="KW-1133">Transmembrane helix</keyword>
<evidence type="ECO:0000313" key="9">
    <source>
        <dbReference type="Proteomes" id="UP000245474"/>
    </source>
</evidence>
<feature type="transmembrane region" description="Helical" evidence="6">
    <location>
        <begin position="181"/>
        <end position="199"/>
    </location>
</feature>
<dbReference type="Proteomes" id="UP000245474">
    <property type="component" value="Unassembled WGS sequence"/>
</dbReference>
<keyword evidence="5 6" id="KW-0472">Membrane</keyword>
<comment type="subcellular location">
    <subcellularLocation>
        <location evidence="1">Membrane</location>
        <topology evidence="1">Multi-pass membrane protein</topology>
    </subcellularLocation>
</comment>
<dbReference type="Pfam" id="PF05140">
    <property type="entry name" value="ResB"/>
    <property type="match status" value="1"/>
</dbReference>
<evidence type="ECO:0000313" key="8">
    <source>
        <dbReference type="EMBL" id="PWG65763.1"/>
    </source>
</evidence>
<proteinExistence type="predicted"/>
<dbReference type="AlphaFoldDB" id="A0A2U2N9K2"/>
<dbReference type="RefSeq" id="WP_109675105.1">
    <property type="nucleotide sequence ID" value="NZ_CP086615.1"/>
</dbReference>
<feature type="transmembrane region" description="Helical" evidence="6">
    <location>
        <begin position="30"/>
        <end position="51"/>
    </location>
</feature>
<keyword evidence="2 6" id="KW-0812">Transmembrane</keyword>
<keyword evidence="3" id="KW-0201">Cytochrome c-type biogenesis</keyword>
<feature type="domain" description="ResB-like" evidence="7">
    <location>
        <begin position="34"/>
        <end position="674"/>
    </location>
</feature>
<evidence type="ECO:0000256" key="4">
    <source>
        <dbReference type="ARBA" id="ARBA00022989"/>
    </source>
</evidence>
<dbReference type="EMBL" id="QFFI01000001">
    <property type="protein sequence ID" value="PWG65763.1"/>
    <property type="molecule type" value="Genomic_DNA"/>
</dbReference>
<dbReference type="PANTHER" id="PTHR31566">
    <property type="entry name" value="CYTOCHROME C BIOGENESIS PROTEIN CCS1, CHLOROPLASTIC"/>
    <property type="match status" value="1"/>
</dbReference>
<comment type="caution">
    <text evidence="8">The sequence shown here is derived from an EMBL/GenBank/DDBJ whole genome shotgun (WGS) entry which is preliminary data.</text>
</comment>
<organism evidence="8 9">
    <name type="scientific">Sediminicurvatus halobius</name>
    <dbReference type="NCBI Taxonomy" id="2182432"/>
    <lineage>
        <taxon>Bacteria</taxon>
        <taxon>Pseudomonadati</taxon>
        <taxon>Pseudomonadota</taxon>
        <taxon>Gammaproteobacteria</taxon>
        <taxon>Chromatiales</taxon>
        <taxon>Ectothiorhodospiraceae</taxon>
        <taxon>Sediminicurvatus</taxon>
    </lineage>
</organism>
<gene>
    <name evidence="8" type="ORF">DEM34_00385</name>
</gene>
<feature type="transmembrane region" description="Helical" evidence="6">
    <location>
        <begin position="87"/>
        <end position="108"/>
    </location>
</feature>
<evidence type="ECO:0000259" key="7">
    <source>
        <dbReference type="Pfam" id="PF05140"/>
    </source>
</evidence>
<name>A0A2U2N9K2_9GAMM</name>
<dbReference type="InterPro" id="IPR007816">
    <property type="entry name" value="ResB-like_domain"/>
</dbReference>
<sequence length="690" mass="76135">MTDSELSLSAAPRERSTSRGKSAGRIVLEFLGSMNLAITLLVAVAIASVIGTVLQQNEPYADYVLKFGPFWFEVFASLGLYDVYSAGWFLAIMAFLVVSTSVCVWRHLPMVWREVTRYRDHVRERSLTALRHHRRWQLAASVEDTALVARGLLEGHGYRVRTRQRGETTVIAAMKGRANRLGYLFTHIAVVVIAVGALADGNLPLKLRELTGDLRVETRNIPVSQVPAESRLPVGSGSIRGSVTIPEGAGAGVVFLQLRDGYVVQDLPFDILVEDFRIRHYPNGQPKSFESDLVVRDPDLDEPVRKTISVNDPLTHDGYTIYQASFSDGGSALEMRAWALDGSGAHSTLEGRVFDELRLETGGVQRTLELDDFNLFNVTGDPRADPRAVRQAGSEEGFRNVGPSFTYRLRRPSGEAREYHTYMAPVEVDGRWYYLSGVRDSAAETFRYLHLPADADMSLETFMAFHTRLHDEQAVAAASRRAAEQLLSGMGLADGDLAGRVAVTAQDMISELLAGGFGVVRERLEARVAGAERAEMLLEFSRAVLQRTLFEVYRDVLAAGSDRPLDEVQTDAGQRAFFEDAVDGVSALAEYGAPVFLELEDFEHRQATGLQITRAPGKNVVYAGCGLLVAGIFLLFYVSHRRVWALVTPRGAGTELLLAGVSQRRPEGFEGEFESLEAGVDRHLPPRDEE</sequence>
<protein>
    <submittedName>
        <fullName evidence="8">Cytochrome c biogenesis protein ResB</fullName>
    </submittedName>
</protein>
<evidence type="ECO:0000256" key="1">
    <source>
        <dbReference type="ARBA" id="ARBA00004141"/>
    </source>
</evidence>
<dbReference type="GO" id="GO:0016020">
    <property type="term" value="C:membrane"/>
    <property type="evidence" value="ECO:0007669"/>
    <property type="project" value="UniProtKB-SubCell"/>
</dbReference>
<evidence type="ECO:0000256" key="3">
    <source>
        <dbReference type="ARBA" id="ARBA00022748"/>
    </source>
</evidence>
<dbReference type="OrthoDB" id="9770923at2"/>
<feature type="transmembrane region" description="Helical" evidence="6">
    <location>
        <begin position="620"/>
        <end position="638"/>
    </location>
</feature>
<dbReference type="GO" id="GO:0017004">
    <property type="term" value="P:cytochrome complex assembly"/>
    <property type="evidence" value="ECO:0007669"/>
    <property type="project" value="UniProtKB-KW"/>
</dbReference>
<dbReference type="InterPro" id="IPR023494">
    <property type="entry name" value="Cyt_c_bgen_Ccs1/CcsB/ResB"/>
</dbReference>
<evidence type="ECO:0000256" key="5">
    <source>
        <dbReference type="ARBA" id="ARBA00023136"/>
    </source>
</evidence>